<sequence>MSRRRKNLFIIFGIALLSILTRLLFIYTIPYDSDEITWSIIGRRVLSGEDFHIFFLNQKYMGAIEGYIVGIFQALFGYNLITLRINSLIFSTILSITIYLILKKLTGPKTALLGPLLFNLASYDVTSNYTKAWGNRPFVSLVGLLVVYACWYLFLSKEKITSKKRVWISSLTGLLLGLSFWANLENVYFIVIAFAMFISGIVMIKTGEGCIRRNAFARSGDARVNGGAAPGISWTQPSIKNIISFMFYILLFWLFYMLAAKKALFNPYETLSVKFNLKGQGLQFLNYSFETALFLLLFYIIAPIKLLLFPARDKNLKSFSLLFSFFMLGAYFTISRNSIERANQIDETFREQYNFLTNAILPLFFGTALKTKTFALIMIFPLTSLFISLCKVIKLHRIKLEDAFCFYYLIPLLFFISKAGGINSSSRYITNMWPGFVVLFVCGFYRLFRQKSWILRVATTSVLIFFIYRNYAIYPKAFASLKQRYHTKTDYIKAADYLVSKKIKGCYAGYWNAYPIMFESDYKVICSPSPHFGYGENETPFNTLIVDKMDNPAFVFTTQKRVDEFFRRWVDKEIEITEEKRVGRYFIFLTTRIK</sequence>
<feature type="transmembrane region" description="Helical" evidence="1">
    <location>
        <begin position="428"/>
        <end position="448"/>
    </location>
</feature>
<feature type="transmembrane region" description="Helical" evidence="1">
    <location>
        <begin position="373"/>
        <end position="393"/>
    </location>
</feature>
<name>A0A2G9XD13_UNCKA</name>
<evidence type="ECO:0000259" key="2">
    <source>
        <dbReference type="Pfam" id="PF13231"/>
    </source>
</evidence>
<feature type="transmembrane region" description="Helical" evidence="1">
    <location>
        <begin position="245"/>
        <end position="264"/>
    </location>
</feature>
<feature type="transmembrane region" description="Helical" evidence="1">
    <location>
        <begin position="405"/>
        <end position="422"/>
    </location>
</feature>
<dbReference type="AlphaFoldDB" id="A0A2G9XD13"/>
<dbReference type="InterPro" id="IPR038731">
    <property type="entry name" value="RgtA/B/C-like"/>
</dbReference>
<accession>A0A2G9XD13</accession>
<keyword evidence="1" id="KW-1133">Transmembrane helix</keyword>
<feature type="transmembrane region" description="Helical" evidence="1">
    <location>
        <begin position="166"/>
        <end position="182"/>
    </location>
</feature>
<protein>
    <recommendedName>
        <fullName evidence="2">Glycosyltransferase RgtA/B/C/D-like domain-containing protein</fullName>
    </recommendedName>
</protein>
<dbReference type="EMBL" id="PCQY01000032">
    <property type="protein sequence ID" value="PIP04373.1"/>
    <property type="molecule type" value="Genomic_DNA"/>
</dbReference>
<feature type="transmembrane region" description="Helical" evidence="1">
    <location>
        <begin position="85"/>
        <end position="102"/>
    </location>
</feature>
<feature type="transmembrane region" description="Helical" evidence="1">
    <location>
        <begin position="60"/>
        <end position="78"/>
    </location>
</feature>
<evidence type="ECO:0000256" key="1">
    <source>
        <dbReference type="SAM" id="Phobius"/>
    </source>
</evidence>
<proteinExistence type="predicted"/>
<dbReference type="Pfam" id="PF13231">
    <property type="entry name" value="PMT_2"/>
    <property type="match status" value="1"/>
</dbReference>
<feature type="transmembrane region" description="Helical" evidence="1">
    <location>
        <begin position="284"/>
        <end position="304"/>
    </location>
</feature>
<evidence type="ECO:0000313" key="3">
    <source>
        <dbReference type="EMBL" id="PIP04373.1"/>
    </source>
</evidence>
<dbReference type="Proteomes" id="UP000231388">
    <property type="component" value="Unassembled WGS sequence"/>
</dbReference>
<feature type="transmembrane region" description="Helical" evidence="1">
    <location>
        <begin position="7"/>
        <end position="29"/>
    </location>
</feature>
<organism evidence="3 4">
    <name type="scientific">candidate division WWE3 bacterium CG23_combo_of_CG06-09_8_20_14_all_40_14</name>
    <dbReference type="NCBI Taxonomy" id="1975095"/>
    <lineage>
        <taxon>Bacteria</taxon>
        <taxon>Katanobacteria</taxon>
    </lineage>
</organism>
<feature type="transmembrane region" description="Helical" evidence="1">
    <location>
        <begin position="137"/>
        <end position="154"/>
    </location>
</feature>
<comment type="caution">
    <text evidence="3">The sequence shown here is derived from an EMBL/GenBank/DDBJ whole genome shotgun (WGS) entry which is preliminary data.</text>
</comment>
<feature type="transmembrane region" description="Helical" evidence="1">
    <location>
        <begin position="316"/>
        <end position="334"/>
    </location>
</feature>
<feature type="domain" description="Glycosyltransferase RgtA/B/C/D-like" evidence="2">
    <location>
        <begin position="67"/>
        <end position="199"/>
    </location>
</feature>
<feature type="transmembrane region" description="Helical" evidence="1">
    <location>
        <begin position="188"/>
        <end position="204"/>
    </location>
</feature>
<reference evidence="3 4" key="1">
    <citation type="submission" date="2017-09" db="EMBL/GenBank/DDBJ databases">
        <title>Depth-based differentiation of microbial function through sediment-hosted aquifers and enrichment of novel symbionts in the deep terrestrial subsurface.</title>
        <authorList>
            <person name="Probst A.J."/>
            <person name="Ladd B."/>
            <person name="Jarett J.K."/>
            <person name="Geller-Mcgrath D.E."/>
            <person name="Sieber C.M."/>
            <person name="Emerson J.B."/>
            <person name="Anantharaman K."/>
            <person name="Thomas B.C."/>
            <person name="Malmstrom R."/>
            <person name="Stieglmeier M."/>
            <person name="Klingl A."/>
            <person name="Woyke T."/>
            <person name="Ryan C.M."/>
            <person name="Banfield J.F."/>
        </authorList>
    </citation>
    <scope>NUCLEOTIDE SEQUENCE [LARGE SCALE GENOMIC DNA]</scope>
    <source>
        <strain evidence="3">CG23_combo_of_CG06-09_8_20_14_all_40_14</strain>
    </source>
</reference>
<keyword evidence="1" id="KW-0472">Membrane</keyword>
<gene>
    <name evidence="3" type="ORF">COX53_02635</name>
</gene>
<keyword evidence="1" id="KW-0812">Transmembrane</keyword>
<evidence type="ECO:0000313" key="4">
    <source>
        <dbReference type="Proteomes" id="UP000231388"/>
    </source>
</evidence>
<feature type="transmembrane region" description="Helical" evidence="1">
    <location>
        <begin position="453"/>
        <end position="471"/>
    </location>
</feature>